<dbReference type="AlphaFoldDB" id="A0A3B1DWX6"/>
<feature type="transmembrane region" description="Helical" evidence="1">
    <location>
        <begin position="228"/>
        <end position="251"/>
    </location>
</feature>
<feature type="transmembrane region" description="Helical" evidence="1">
    <location>
        <begin position="342"/>
        <end position="364"/>
    </location>
</feature>
<sequence>MIDAGQNEYIARPFDVVPITKKILIIFLLLLPLQHLLKRVFIHYHFLVKLVAYSDEISTLLMFAVLFAFIALKPKVYSFRIMELPTTVPIMLFVIVASFSMLYNNVSVLQGGFGIYDVIKNILVFYVFATLRWRREELLSFIFWIKVIIIILAVTGIIAEILAIAGINPELNPLVRMYGAHKRRLGLDRVISITGSGGVNYLGMYALLGLFLIYATTKDKLKKFSGMFSTLGLIFLTFSRQTWMGLFAMMVLTKKKLIWPGLLIIAGIVLITLPTVERLTPELYYRSFTYLEALRIFIEHPVIGAGPGMFGGLASVMFHSPYYNDWPTFYRNMIYNLGSLDAFWPSVLAELGVLGFLAYLYIWMALYRRISMISLWFKSNADMDLYNIGNVLKHYVIALVIMCFFTGLNKPFVIYTFFALCGIYLSLFYRSREDDNLMVANEQVRQL</sequence>
<feature type="transmembrane region" description="Helical" evidence="1">
    <location>
        <begin position="50"/>
        <end position="72"/>
    </location>
</feature>
<evidence type="ECO:0000313" key="2">
    <source>
        <dbReference type="EMBL" id="VAX33367.1"/>
    </source>
</evidence>
<dbReference type="InterPro" id="IPR051533">
    <property type="entry name" value="WaaL-like"/>
</dbReference>
<accession>A0A3B1DWX6</accession>
<feature type="transmembrane region" description="Helical" evidence="1">
    <location>
        <begin position="413"/>
        <end position="429"/>
    </location>
</feature>
<name>A0A3B1DWX6_9ZZZZ</name>
<feature type="transmembrane region" description="Helical" evidence="1">
    <location>
        <begin position="141"/>
        <end position="167"/>
    </location>
</feature>
<protein>
    <recommendedName>
        <fullName evidence="3">O-antigen polymerase</fullName>
    </recommendedName>
</protein>
<dbReference type="PANTHER" id="PTHR37422">
    <property type="entry name" value="TEICHURONIC ACID BIOSYNTHESIS PROTEIN TUAE"/>
    <property type="match status" value="1"/>
</dbReference>
<reference evidence="2" key="1">
    <citation type="submission" date="2018-06" db="EMBL/GenBank/DDBJ databases">
        <authorList>
            <person name="Zhirakovskaya E."/>
        </authorList>
    </citation>
    <scope>NUCLEOTIDE SEQUENCE</scope>
</reference>
<dbReference type="PANTHER" id="PTHR37422:SF13">
    <property type="entry name" value="LIPOPOLYSACCHARIDE BIOSYNTHESIS PROTEIN PA4999-RELATED"/>
    <property type="match status" value="1"/>
</dbReference>
<evidence type="ECO:0008006" key="3">
    <source>
        <dbReference type="Google" id="ProtNLM"/>
    </source>
</evidence>
<keyword evidence="1" id="KW-1133">Transmembrane helix</keyword>
<feature type="transmembrane region" description="Helical" evidence="1">
    <location>
        <begin position="198"/>
        <end position="216"/>
    </location>
</feature>
<proteinExistence type="predicted"/>
<feature type="transmembrane region" description="Helical" evidence="1">
    <location>
        <begin position="84"/>
        <end position="103"/>
    </location>
</feature>
<feature type="transmembrane region" description="Helical" evidence="1">
    <location>
        <begin position="109"/>
        <end position="129"/>
    </location>
</feature>
<feature type="transmembrane region" description="Helical" evidence="1">
    <location>
        <begin position="23"/>
        <end position="44"/>
    </location>
</feature>
<keyword evidence="1" id="KW-0472">Membrane</keyword>
<feature type="transmembrane region" description="Helical" evidence="1">
    <location>
        <begin position="385"/>
        <end position="407"/>
    </location>
</feature>
<evidence type="ECO:0000256" key="1">
    <source>
        <dbReference type="SAM" id="Phobius"/>
    </source>
</evidence>
<feature type="transmembrane region" description="Helical" evidence="1">
    <location>
        <begin position="257"/>
        <end position="276"/>
    </location>
</feature>
<dbReference type="EMBL" id="UOGI01000176">
    <property type="protein sequence ID" value="VAX33367.1"/>
    <property type="molecule type" value="Genomic_DNA"/>
</dbReference>
<organism evidence="2">
    <name type="scientific">hydrothermal vent metagenome</name>
    <dbReference type="NCBI Taxonomy" id="652676"/>
    <lineage>
        <taxon>unclassified sequences</taxon>
        <taxon>metagenomes</taxon>
        <taxon>ecological metagenomes</taxon>
    </lineage>
</organism>
<feature type="transmembrane region" description="Helical" evidence="1">
    <location>
        <begin position="297"/>
        <end position="322"/>
    </location>
</feature>
<keyword evidence="1" id="KW-0812">Transmembrane</keyword>
<gene>
    <name evidence="2" type="ORF">MNBD_NITROSPIRAE03-427</name>
</gene>